<dbReference type="AlphaFoldDB" id="A0A6N6JMI7"/>
<proteinExistence type="predicted"/>
<sequence>MFDHKASYDPKSLHEAKDGACLEIENYIIQRLEGAVPNRWIDQLDLDVALKFLRATGAVLEHGSDARLSRLSDDELAICEEVAFDAAGRSAADLYDLLEEIAVRSETGRRNFHKDFGAISAWLSRVDHRSPRLAVLLDTLSAFAFAHYPIPVDKAVFGRKRTARKIHRLFSAAREFSVDSPRLKRFLRANDLPQGSIGKGMVFPIDRYGSEIQRFAECLSAKEAAARLGIGYDAFKRLHRSKKLRPQFELPGIAHCYHPSDILELLNQTKRHAKTVSGIPSNYEDLLALCIRTKCPIEELQALVASGKIQSLCSDASDRGFRSIFADPEEVWEALPFDPWTGITKTELKALLRINDSTVKLLVEEGFLEMKTIKRSRHRRAIGMVGIGSLKQFVQSYVTLGLIAADEGVQGQAIYAKLRGLDLIPFTQSPKYSLIYHRSDIADCGFRVRSGNQQFEAMMTRLDNELRTTSRPQLLTQPNLSGERR</sequence>
<dbReference type="Proteomes" id="UP000436822">
    <property type="component" value="Unassembled WGS sequence"/>
</dbReference>
<keyword evidence="2" id="KW-1185">Reference proteome</keyword>
<evidence type="ECO:0000313" key="2">
    <source>
        <dbReference type="Proteomes" id="UP000436822"/>
    </source>
</evidence>
<organism evidence="1 2">
    <name type="scientific">Litoreibacter roseus</name>
    <dbReference type="NCBI Taxonomy" id="2601869"/>
    <lineage>
        <taxon>Bacteria</taxon>
        <taxon>Pseudomonadati</taxon>
        <taxon>Pseudomonadota</taxon>
        <taxon>Alphaproteobacteria</taxon>
        <taxon>Rhodobacterales</taxon>
        <taxon>Roseobacteraceae</taxon>
        <taxon>Litoreibacter</taxon>
    </lineage>
</organism>
<protein>
    <recommendedName>
        <fullName evidence="3">Helix-turn-helix domain-containing protein</fullName>
    </recommendedName>
</protein>
<name>A0A6N6JMI7_9RHOB</name>
<evidence type="ECO:0000313" key="1">
    <source>
        <dbReference type="EMBL" id="GFE67325.1"/>
    </source>
</evidence>
<evidence type="ECO:0008006" key="3">
    <source>
        <dbReference type="Google" id="ProtNLM"/>
    </source>
</evidence>
<reference evidence="1 2" key="1">
    <citation type="submission" date="2019-12" db="EMBL/GenBank/DDBJ databases">
        <title>Litoreibacter badius sp. nov., a novel bacteriochlorophyll a-containing bacterium in the genus Litoreibacter.</title>
        <authorList>
            <person name="Kanamuro M."/>
            <person name="Takabe Y."/>
            <person name="Mori K."/>
            <person name="Takaichi S."/>
            <person name="Hanada S."/>
        </authorList>
    </citation>
    <scope>NUCLEOTIDE SEQUENCE [LARGE SCALE GENOMIC DNA]</scope>
    <source>
        <strain evidence="1 2">K6</strain>
    </source>
</reference>
<accession>A0A6N6JMI7</accession>
<comment type="caution">
    <text evidence="1">The sequence shown here is derived from an EMBL/GenBank/DDBJ whole genome shotgun (WGS) entry which is preliminary data.</text>
</comment>
<dbReference type="EMBL" id="BLJE01000011">
    <property type="protein sequence ID" value="GFE67325.1"/>
    <property type="molecule type" value="Genomic_DNA"/>
</dbReference>
<gene>
    <name evidence="1" type="ORF">KIN_43990</name>
</gene>